<evidence type="ECO:0000313" key="2">
    <source>
        <dbReference type="EMBL" id="GAA0593712.1"/>
    </source>
</evidence>
<sequence>MSKFGLYNMFTAVEGKRDSLAKLLLEASKSMEKVDECELYVVSLADDNSDAIYVYEVWSSEEAHQYSLSLEASQQLIQNAKPILAGVEKIGTSIPIGGKGISTSQNHSN</sequence>
<dbReference type="EMBL" id="BAAADS010000003">
    <property type="protein sequence ID" value="GAA0593712.1"/>
    <property type="molecule type" value="Genomic_DNA"/>
</dbReference>
<gene>
    <name evidence="2" type="ORF">GCM10009001_07360</name>
</gene>
<name>A0ABN1FMA4_9BACI</name>
<dbReference type="InterPro" id="IPR007138">
    <property type="entry name" value="ABM_dom"/>
</dbReference>
<reference evidence="2 3" key="1">
    <citation type="journal article" date="2019" name="Int. J. Syst. Evol. Microbiol.">
        <title>The Global Catalogue of Microorganisms (GCM) 10K type strain sequencing project: providing services to taxonomists for standard genome sequencing and annotation.</title>
        <authorList>
            <consortium name="The Broad Institute Genomics Platform"/>
            <consortium name="The Broad Institute Genome Sequencing Center for Infectious Disease"/>
            <person name="Wu L."/>
            <person name="Ma J."/>
        </authorList>
    </citation>
    <scope>NUCLEOTIDE SEQUENCE [LARGE SCALE GENOMIC DNA]</scope>
    <source>
        <strain evidence="2 3">JCM 15395</strain>
    </source>
</reference>
<dbReference type="InterPro" id="IPR011008">
    <property type="entry name" value="Dimeric_a/b-barrel"/>
</dbReference>
<dbReference type="Proteomes" id="UP001500866">
    <property type="component" value="Unassembled WGS sequence"/>
</dbReference>
<evidence type="ECO:0000313" key="3">
    <source>
        <dbReference type="Proteomes" id="UP001500866"/>
    </source>
</evidence>
<keyword evidence="3" id="KW-1185">Reference proteome</keyword>
<dbReference type="Gene3D" id="3.30.70.100">
    <property type="match status" value="1"/>
</dbReference>
<dbReference type="SUPFAM" id="SSF54909">
    <property type="entry name" value="Dimeric alpha+beta barrel"/>
    <property type="match status" value="1"/>
</dbReference>
<dbReference type="PROSITE" id="PS51725">
    <property type="entry name" value="ABM"/>
    <property type="match status" value="1"/>
</dbReference>
<accession>A0ABN1FMA4</accession>
<proteinExistence type="predicted"/>
<evidence type="ECO:0000259" key="1">
    <source>
        <dbReference type="PROSITE" id="PS51725"/>
    </source>
</evidence>
<comment type="caution">
    <text evidence="2">The sequence shown here is derived from an EMBL/GenBank/DDBJ whole genome shotgun (WGS) entry which is preliminary data.</text>
</comment>
<dbReference type="RefSeq" id="WP_343810391.1">
    <property type="nucleotide sequence ID" value="NZ_BAAADS010000003.1"/>
</dbReference>
<organism evidence="2 3">
    <name type="scientific">Virgibacillus siamensis</name>
    <dbReference type="NCBI Taxonomy" id="480071"/>
    <lineage>
        <taxon>Bacteria</taxon>
        <taxon>Bacillati</taxon>
        <taxon>Bacillota</taxon>
        <taxon>Bacilli</taxon>
        <taxon>Bacillales</taxon>
        <taxon>Bacillaceae</taxon>
        <taxon>Virgibacillus</taxon>
    </lineage>
</organism>
<feature type="domain" description="ABM" evidence="1">
    <location>
        <begin position="4"/>
        <end position="95"/>
    </location>
</feature>
<protein>
    <recommendedName>
        <fullName evidence="1">ABM domain-containing protein</fullName>
    </recommendedName>
</protein>
<dbReference type="Pfam" id="PF03992">
    <property type="entry name" value="ABM"/>
    <property type="match status" value="1"/>
</dbReference>